<dbReference type="InterPro" id="IPR046350">
    <property type="entry name" value="Cystatin_sf"/>
</dbReference>
<keyword evidence="5" id="KW-1185">Reference proteome</keyword>
<dbReference type="AlphaFoldDB" id="A0A096M5W3"/>
<evidence type="ECO:0008006" key="6">
    <source>
        <dbReference type="Google" id="ProtNLM"/>
    </source>
</evidence>
<reference evidence="4" key="2">
    <citation type="submission" date="2025-08" db="UniProtKB">
        <authorList>
            <consortium name="Ensembl"/>
        </authorList>
    </citation>
    <scope>IDENTIFICATION</scope>
</reference>
<keyword evidence="2" id="KW-0646">Protease inhibitor</keyword>
<evidence type="ECO:0000256" key="3">
    <source>
        <dbReference type="ARBA" id="ARBA00022704"/>
    </source>
</evidence>
<dbReference type="SUPFAM" id="SSF54403">
    <property type="entry name" value="Cystatin/monellin"/>
    <property type="match status" value="1"/>
</dbReference>
<dbReference type="PANTHER" id="PTHR11414">
    <property type="entry name" value="CYSTATIN FAMILY MEMBER"/>
    <property type="match status" value="1"/>
</dbReference>
<evidence type="ECO:0000313" key="5">
    <source>
        <dbReference type="Proteomes" id="UP000028760"/>
    </source>
</evidence>
<comment type="similarity">
    <text evidence="1">Belongs to the cystatin family.</text>
</comment>
<dbReference type="Proteomes" id="UP000028760">
    <property type="component" value="Unassembled WGS sequence"/>
</dbReference>
<dbReference type="InterPro" id="IPR001713">
    <property type="entry name" value="Prot_inh_stefin"/>
</dbReference>
<dbReference type="GO" id="GO:0004869">
    <property type="term" value="F:cysteine-type endopeptidase inhibitor activity"/>
    <property type="evidence" value="ECO:0007669"/>
    <property type="project" value="UniProtKB-KW"/>
</dbReference>
<evidence type="ECO:0000313" key="4">
    <source>
        <dbReference type="Ensembl" id="ENSPFOP00000026804.1"/>
    </source>
</evidence>
<reference evidence="5" key="1">
    <citation type="submission" date="2013-10" db="EMBL/GenBank/DDBJ databases">
        <authorList>
            <person name="Schartl M."/>
            <person name="Warren W."/>
        </authorList>
    </citation>
    <scope>NUCLEOTIDE SEQUENCE [LARGE SCALE GENOMIC DNA]</scope>
    <source>
        <strain evidence="5">female</strain>
    </source>
</reference>
<dbReference type="PANTHER" id="PTHR11414:SF21">
    <property type="entry name" value="CYSTATIN 14A, TANDEM DUPLICATE 1-RELATED"/>
    <property type="match status" value="1"/>
</dbReference>
<proteinExistence type="inferred from homology"/>
<sequence length="100" mass="11817">RMNVPMGEWSDVRFTTSEVEELCDKVKIQVAKKTGKDFKEYKPVFYRVKNILVYHYIIKVYVGADYLHLLVSKRRSTSGLIITLMAVEQHHKWDDPLKPF</sequence>
<dbReference type="GeneTree" id="ENSGT00940000172067"/>
<dbReference type="GO" id="GO:0005829">
    <property type="term" value="C:cytosol"/>
    <property type="evidence" value="ECO:0007669"/>
    <property type="project" value="TreeGrafter"/>
</dbReference>
<evidence type="ECO:0000256" key="1">
    <source>
        <dbReference type="ARBA" id="ARBA00009403"/>
    </source>
</evidence>
<dbReference type="STRING" id="48698.ENSPFOP00000026804"/>
<dbReference type="Gene3D" id="3.10.450.10">
    <property type="match status" value="1"/>
</dbReference>
<accession>A0A096M5W3</accession>
<reference evidence="4" key="3">
    <citation type="submission" date="2025-09" db="UniProtKB">
        <authorList>
            <consortium name="Ensembl"/>
        </authorList>
    </citation>
    <scope>IDENTIFICATION</scope>
</reference>
<name>A0A096M5W3_POEFO</name>
<dbReference type="Ensembl" id="ENSPFOT00000025225.1">
    <property type="protein sequence ID" value="ENSPFOP00000026804.1"/>
    <property type="gene ID" value="ENSPFOG00000024605.1"/>
</dbReference>
<keyword evidence="3" id="KW-0789">Thiol protease inhibitor</keyword>
<protein>
    <recommendedName>
        <fullName evidence="6">Cystatin domain-containing protein</fullName>
    </recommendedName>
</protein>
<organism evidence="4 5">
    <name type="scientific">Poecilia formosa</name>
    <name type="common">Amazon molly</name>
    <name type="synonym">Limia formosa</name>
    <dbReference type="NCBI Taxonomy" id="48698"/>
    <lineage>
        <taxon>Eukaryota</taxon>
        <taxon>Metazoa</taxon>
        <taxon>Chordata</taxon>
        <taxon>Craniata</taxon>
        <taxon>Vertebrata</taxon>
        <taxon>Euteleostomi</taxon>
        <taxon>Actinopterygii</taxon>
        <taxon>Neopterygii</taxon>
        <taxon>Teleostei</taxon>
        <taxon>Neoteleostei</taxon>
        <taxon>Acanthomorphata</taxon>
        <taxon>Ovalentaria</taxon>
        <taxon>Atherinomorphae</taxon>
        <taxon>Cyprinodontiformes</taxon>
        <taxon>Poeciliidae</taxon>
        <taxon>Poeciliinae</taxon>
        <taxon>Poecilia</taxon>
    </lineage>
</organism>
<evidence type="ECO:0000256" key="2">
    <source>
        <dbReference type="ARBA" id="ARBA00022690"/>
    </source>
</evidence>
<dbReference type="EMBL" id="AYCK01005747">
    <property type="status" value="NOT_ANNOTATED_CDS"/>
    <property type="molecule type" value="Genomic_DNA"/>
</dbReference>